<protein>
    <submittedName>
        <fullName evidence="1">Uncharacterized protein</fullName>
    </submittedName>
</protein>
<evidence type="ECO:0000313" key="1">
    <source>
        <dbReference type="EMBL" id="KKN28383.1"/>
    </source>
</evidence>
<gene>
    <name evidence="1" type="ORF">LCGC14_0855090</name>
</gene>
<dbReference type="AlphaFoldDB" id="A0A0F9SG97"/>
<dbReference type="EMBL" id="LAZR01002570">
    <property type="protein sequence ID" value="KKN28383.1"/>
    <property type="molecule type" value="Genomic_DNA"/>
</dbReference>
<proteinExistence type="predicted"/>
<sequence>MIDINIYEKDGKDLVDLIGLEGMEVHEILEKLAFSLKRKHERNIKFGDLNTKKLSIYPLVTGLRPYFSKNYGLSTYVDELLETIDEELENENRRLRQLNEEGKTSKITTEKDGSVQISKSVLYTSFLKGKEVKKGQMAIEEYKKNHDSKCQNGKCPKYGEKVEIFQNKHEDDCFCCVTCKRAVDQLRIYDFDPEINEYFEAIKEGLPYFRDCNECKNWVIVHLSDKNQLYCMTCSSPFPKKINTQISAIILDDSTLEEKISALIKLGIGHRKTYNLLVESGYTSLIIVDYIQQIFLSDLKLVLNKRLLPSRKEILAIIEKKYQNPIDITDWFVDEK</sequence>
<comment type="caution">
    <text evidence="1">The sequence shown here is derived from an EMBL/GenBank/DDBJ whole genome shotgun (WGS) entry which is preliminary data.</text>
</comment>
<reference evidence="1" key="1">
    <citation type="journal article" date="2015" name="Nature">
        <title>Complex archaea that bridge the gap between prokaryotes and eukaryotes.</title>
        <authorList>
            <person name="Spang A."/>
            <person name="Saw J.H."/>
            <person name="Jorgensen S.L."/>
            <person name="Zaremba-Niedzwiedzka K."/>
            <person name="Martijn J."/>
            <person name="Lind A.E."/>
            <person name="van Eijk R."/>
            <person name="Schleper C."/>
            <person name="Guy L."/>
            <person name="Ettema T.J."/>
        </authorList>
    </citation>
    <scope>NUCLEOTIDE SEQUENCE</scope>
</reference>
<name>A0A0F9SG97_9ZZZZ</name>
<accession>A0A0F9SG97</accession>
<organism evidence="1">
    <name type="scientific">marine sediment metagenome</name>
    <dbReference type="NCBI Taxonomy" id="412755"/>
    <lineage>
        <taxon>unclassified sequences</taxon>
        <taxon>metagenomes</taxon>
        <taxon>ecological metagenomes</taxon>
    </lineage>
</organism>